<proteinExistence type="predicted"/>
<dbReference type="Proteomes" id="UP001217918">
    <property type="component" value="Unassembled WGS sequence"/>
</dbReference>
<evidence type="ECO:0000313" key="1">
    <source>
        <dbReference type="EMBL" id="KAK2073247.1"/>
    </source>
</evidence>
<comment type="caution">
    <text evidence="1">The sequence shown here is derived from an EMBL/GenBank/DDBJ whole genome shotgun (WGS) entry which is preliminary data.</text>
</comment>
<dbReference type="Pfam" id="PF11927">
    <property type="entry name" value="HODM_asu-like"/>
    <property type="match status" value="1"/>
</dbReference>
<organism evidence="1 2">
    <name type="scientific">Phyllachora maydis</name>
    <dbReference type="NCBI Taxonomy" id="1825666"/>
    <lineage>
        <taxon>Eukaryota</taxon>
        <taxon>Fungi</taxon>
        <taxon>Dikarya</taxon>
        <taxon>Ascomycota</taxon>
        <taxon>Pezizomycotina</taxon>
        <taxon>Sordariomycetes</taxon>
        <taxon>Sordariomycetidae</taxon>
        <taxon>Phyllachorales</taxon>
        <taxon>Phyllachoraceae</taxon>
        <taxon>Phyllachora</taxon>
    </lineage>
</organism>
<gene>
    <name evidence="1" type="ORF">P8C59_007541</name>
</gene>
<protein>
    <submittedName>
        <fullName evidence="1">Uncharacterized protein</fullName>
    </submittedName>
</protein>
<reference evidence="1" key="1">
    <citation type="journal article" date="2023" name="Mol. Plant Microbe Interact.">
        <title>Elucidating the Obligate Nature and Biological Capacity of an Invasive Fungal Corn Pathogen.</title>
        <authorList>
            <person name="MacCready J.S."/>
            <person name="Roggenkamp E.M."/>
            <person name="Gdanetz K."/>
            <person name="Chilvers M.I."/>
        </authorList>
    </citation>
    <scope>NUCLEOTIDE SEQUENCE</scope>
    <source>
        <strain evidence="1">PM02</strain>
    </source>
</reference>
<evidence type="ECO:0000313" key="2">
    <source>
        <dbReference type="Proteomes" id="UP001217918"/>
    </source>
</evidence>
<sequence>MSASAEIEPLSDFDWKTTKPLRSMPFKAIHNFSMALQASRLSGLIMIDNDYLSRVGERRTIMRHHISVVMGSLHSGYDAIQELYTHLLRDYLPKRYPTMFALSPDATEFVNNATNFRVPMQPPSQPLDAFRILGETIDDDLLLLKQTDEGHVLSWPS</sequence>
<name>A0AAD9MEB5_9PEZI</name>
<keyword evidence="2" id="KW-1185">Reference proteome</keyword>
<accession>A0AAD9MEB5</accession>
<dbReference type="EMBL" id="JAQQPM010000006">
    <property type="protein sequence ID" value="KAK2073247.1"/>
    <property type="molecule type" value="Genomic_DNA"/>
</dbReference>
<dbReference type="InterPro" id="IPR021848">
    <property type="entry name" value="HODM_asu-like"/>
</dbReference>
<dbReference type="AlphaFoldDB" id="A0AAD9MEB5"/>